<evidence type="ECO:0000256" key="4">
    <source>
        <dbReference type="ARBA" id="ARBA00022475"/>
    </source>
</evidence>
<keyword evidence="10" id="KW-0739">Sodium transport</keyword>
<evidence type="ECO:0000256" key="12">
    <source>
        <dbReference type="SAM" id="Phobius"/>
    </source>
</evidence>
<feature type="transmembrane region" description="Helical" evidence="12">
    <location>
        <begin position="6"/>
        <end position="27"/>
    </location>
</feature>
<dbReference type="Proteomes" id="UP001236258">
    <property type="component" value="Unassembled WGS sequence"/>
</dbReference>
<evidence type="ECO:0000256" key="10">
    <source>
        <dbReference type="ARBA" id="ARBA00023201"/>
    </source>
</evidence>
<evidence type="ECO:0000256" key="8">
    <source>
        <dbReference type="ARBA" id="ARBA00023065"/>
    </source>
</evidence>
<keyword evidence="7" id="KW-0915">Sodium</keyword>
<evidence type="ECO:0000313" key="14">
    <source>
        <dbReference type="Proteomes" id="UP001236258"/>
    </source>
</evidence>
<keyword evidence="4" id="KW-1003">Cell membrane</keyword>
<feature type="transmembrane region" description="Helical" evidence="12">
    <location>
        <begin position="243"/>
        <end position="265"/>
    </location>
</feature>
<comment type="caution">
    <text evidence="13">The sequence shown here is derived from an EMBL/GenBank/DDBJ whole genome shotgun (WGS) entry which is preliminary data.</text>
</comment>
<dbReference type="EMBL" id="JAUZVY010000001">
    <property type="protein sequence ID" value="MDP4527664.1"/>
    <property type="molecule type" value="Genomic_DNA"/>
</dbReference>
<dbReference type="CDD" id="cd11493">
    <property type="entry name" value="SLC5sbd_NIS-like_u1"/>
    <property type="match status" value="1"/>
</dbReference>
<evidence type="ECO:0000256" key="3">
    <source>
        <dbReference type="ARBA" id="ARBA00022448"/>
    </source>
</evidence>
<dbReference type="PANTHER" id="PTHR42985:SF47">
    <property type="entry name" value="INTEGRAL MEMBRANE TRANSPORT PROTEIN"/>
    <property type="match status" value="1"/>
</dbReference>
<dbReference type="RefSeq" id="WP_305943881.1">
    <property type="nucleotide sequence ID" value="NZ_JAUZVY010000001.1"/>
</dbReference>
<name>A0ABT9GL77_9GAMM</name>
<feature type="transmembrane region" description="Helical" evidence="12">
    <location>
        <begin position="78"/>
        <end position="97"/>
    </location>
</feature>
<dbReference type="PANTHER" id="PTHR42985">
    <property type="entry name" value="SODIUM-COUPLED MONOCARBOXYLATE TRANSPORTER"/>
    <property type="match status" value="1"/>
</dbReference>
<evidence type="ECO:0000256" key="7">
    <source>
        <dbReference type="ARBA" id="ARBA00023053"/>
    </source>
</evidence>
<feature type="transmembrane region" description="Helical" evidence="12">
    <location>
        <begin position="429"/>
        <end position="450"/>
    </location>
</feature>
<feature type="transmembrane region" description="Helical" evidence="12">
    <location>
        <begin position="351"/>
        <end position="381"/>
    </location>
</feature>
<proteinExistence type="inferred from homology"/>
<evidence type="ECO:0000256" key="5">
    <source>
        <dbReference type="ARBA" id="ARBA00022692"/>
    </source>
</evidence>
<dbReference type="InterPro" id="IPR051163">
    <property type="entry name" value="Sodium:Solute_Symporter_SSF"/>
</dbReference>
<keyword evidence="14" id="KW-1185">Reference proteome</keyword>
<dbReference type="PROSITE" id="PS50283">
    <property type="entry name" value="NA_SOLUT_SYMP_3"/>
    <property type="match status" value="1"/>
</dbReference>
<keyword evidence="8" id="KW-0406">Ion transport</keyword>
<comment type="similarity">
    <text evidence="2 11">Belongs to the sodium:solute symporter (SSF) (TC 2.A.21) family.</text>
</comment>
<gene>
    <name evidence="13" type="ORF">Q3O59_01295</name>
</gene>
<evidence type="ECO:0000256" key="1">
    <source>
        <dbReference type="ARBA" id="ARBA00004651"/>
    </source>
</evidence>
<evidence type="ECO:0000256" key="6">
    <source>
        <dbReference type="ARBA" id="ARBA00022989"/>
    </source>
</evidence>
<feature type="transmembrane region" description="Helical" evidence="12">
    <location>
        <begin position="462"/>
        <end position="481"/>
    </location>
</feature>
<evidence type="ECO:0000256" key="11">
    <source>
        <dbReference type="RuleBase" id="RU362091"/>
    </source>
</evidence>
<accession>A0ABT9GL77</accession>
<organism evidence="13 14">
    <name type="scientific">Alkalimonas delamerensis</name>
    <dbReference type="NCBI Taxonomy" id="265981"/>
    <lineage>
        <taxon>Bacteria</taxon>
        <taxon>Pseudomonadati</taxon>
        <taxon>Pseudomonadota</taxon>
        <taxon>Gammaproteobacteria</taxon>
        <taxon>Alkalimonas</taxon>
    </lineage>
</organism>
<feature type="transmembrane region" description="Helical" evidence="12">
    <location>
        <begin position="129"/>
        <end position="152"/>
    </location>
</feature>
<protein>
    <submittedName>
        <fullName evidence="13">Sodium:solute symporter</fullName>
    </submittedName>
</protein>
<dbReference type="Gene3D" id="1.20.1730.10">
    <property type="entry name" value="Sodium/glucose cotransporter"/>
    <property type="match status" value="1"/>
</dbReference>
<dbReference type="InterPro" id="IPR001734">
    <property type="entry name" value="Na/solute_symporter"/>
</dbReference>
<sequence length="531" mass="57302">MDIKLTALDWVVFGGYFLLLAALGWVLSQRRQGNASDFFLAGNQMPLWAVAISVMATSQSAATFLGGPDQGFRGDLSYLATNIGALIAALLVMAYLIPRYYQARVTTVYGLLEQRFGAGAKRQAGSMYLFGRVFASGARLYMAAIAVAMVVFHNIEASSVVMSIGLLAFGALAYSVVGGIRSVIYTDAFQCAVYVVAALAVLFYLWWLIPADSGAVLQALRQPVDGSGSKLQLLDFSLDFSSAGVFTFWSAITGFVLLNIAAFGLDQDMTQRVLTCKTARQGAGAMLLSVLMIIPVMLLFIAIGMLLYVFYQRPDLMLQGSSELGTTFGGETVTVFMYFVLNEMPAGLRGLVTVGVVAAALSTMTSGLNSMASVLVTDLYRPWRQRRQPATSELHFVRAGRVGMLLTATALSAMAVLCFYWQQFSDMPLLPFALSVMVFSYSGLLGVYFTVLFTRRGNASSVAAALLCGFLVPLLFQPYVLQFVGPRLSQWDLGFTWQLCLGTLVATCVCCLGRAPAQQPSLSSEVTGESV</sequence>
<feature type="transmembrane region" description="Helical" evidence="12">
    <location>
        <begin position="493"/>
        <end position="513"/>
    </location>
</feature>
<dbReference type="InterPro" id="IPR038377">
    <property type="entry name" value="Na/Glc_symporter_sf"/>
</dbReference>
<keyword evidence="9 12" id="KW-0472">Membrane</keyword>
<evidence type="ECO:0000313" key="13">
    <source>
        <dbReference type="EMBL" id="MDP4527664.1"/>
    </source>
</evidence>
<dbReference type="Pfam" id="PF00474">
    <property type="entry name" value="SSF"/>
    <property type="match status" value="1"/>
</dbReference>
<comment type="subcellular location">
    <subcellularLocation>
        <location evidence="1">Cell membrane</location>
        <topology evidence="1">Multi-pass membrane protein</topology>
    </subcellularLocation>
</comment>
<evidence type="ECO:0000256" key="2">
    <source>
        <dbReference type="ARBA" id="ARBA00006434"/>
    </source>
</evidence>
<feature type="transmembrane region" description="Helical" evidence="12">
    <location>
        <begin position="189"/>
        <end position="209"/>
    </location>
</feature>
<keyword evidence="5 12" id="KW-0812">Transmembrane</keyword>
<feature type="transmembrane region" description="Helical" evidence="12">
    <location>
        <begin position="158"/>
        <end position="177"/>
    </location>
</feature>
<feature type="transmembrane region" description="Helical" evidence="12">
    <location>
        <begin position="402"/>
        <end position="423"/>
    </location>
</feature>
<reference evidence="13 14" key="1">
    <citation type="submission" date="2023-08" db="EMBL/GenBank/DDBJ databases">
        <authorList>
            <person name="Joshi A."/>
            <person name="Thite S."/>
        </authorList>
    </citation>
    <scope>NUCLEOTIDE SEQUENCE [LARGE SCALE GENOMIC DNA]</scope>
    <source>
        <strain evidence="13 14">1E1</strain>
    </source>
</reference>
<keyword evidence="3" id="KW-0813">Transport</keyword>
<feature type="transmembrane region" description="Helical" evidence="12">
    <location>
        <begin position="47"/>
        <end position="66"/>
    </location>
</feature>
<keyword evidence="6 12" id="KW-1133">Transmembrane helix</keyword>
<feature type="transmembrane region" description="Helical" evidence="12">
    <location>
        <begin position="286"/>
        <end position="311"/>
    </location>
</feature>
<evidence type="ECO:0000256" key="9">
    <source>
        <dbReference type="ARBA" id="ARBA00023136"/>
    </source>
</evidence>